<evidence type="ECO:0000259" key="3">
    <source>
        <dbReference type="Pfam" id="PF03711"/>
    </source>
</evidence>
<sequence length="173" mass="18241">MTVWDATGTLNGYALQRELERRGCFAELAAPRHALLAFGPASTDADAARLIAALGDIARQHRLPDRPLRGPAAPPLPFPAAARMSEPVAFGLTGSSQAVGSPIVRHVPLHAAEGLRAAAMVIPYPPGIPVLYPGERITAETAAYLQELAAQGAHFQGTPDGKLELIEVIDERA</sequence>
<evidence type="ECO:0000256" key="1">
    <source>
        <dbReference type="ARBA" id="ARBA00001933"/>
    </source>
</evidence>
<organism evidence="4 5">
    <name type="scientific">Gordoniibacillus kamchatkensis</name>
    <dbReference type="NCBI Taxonomy" id="1590651"/>
    <lineage>
        <taxon>Bacteria</taxon>
        <taxon>Bacillati</taxon>
        <taxon>Bacillota</taxon>
        <taxon>Bacilli</taxon>
        <taxon>Bacillales</taxon>
        <taxon>Paenibacillaceae</taxon>
        <taxon>Gordoniibacillus</taxon>
    </lineage>
</organism>
<feature type="domain" description="Orn/Lys/Arg decarboxylase C-terminal" evidence="3">
    <location>
        <begin position="104"/>
        <end position="157"/>
    </location>
</feature>
<dbReference type="Proteomes" id="UP000031967">
    <property type="component" value="Unassembled WGS sequence"/>
</dbReference>
<evidence type="ECO:0000313" key="4">
    <source>
        <dbReference type="EMBL" id="KIL39426.1"/>
    </source>
</evidence>
<comment type="cofactor">
    <cofactor evidence="1">
        <name>pyridoxal 5'-phosphate</name>
        <dbReference type="ChEBI" id="CHEBI:597326"/>
    </cofactor>
</comment>
<dbReference type="Pfam" id="PF03711">
    <property type="entry name" value="OKR_DC_1_C"/>
    <property type="match status" value="1"/>
</dbReference>
<dbReference type="SUPFAM" id="SSF55904">
    <property type="entry name" value="Ornithine decarboxylase C-terminal domain"/>
    <property type="match status" value="1"/>
</dbReference>
<gene>
    <name evidence="4" type="ORF">SD70_20455</name>
</gene>
<accession>A0ABR5AEM0</accession>
<dbReference type="InterPro" id="IPR036633">
    <property type="entry name" value="Prn/Lys/Arg_de-COase_C_sf"/>
</dbReference>
<dbReference type="PANTHER" id="PTHR43277">
    <property type="entry name" value="ARGININE DECARBOXYLASE"/>
    <property type="match status" value="1"/>
</dbReference>
<dbReference type="EMBL" id="JXAK01000038">
    <property type="protein sequence ID" value="KIL39426.1"/>
    <property type="molecule type" value="Genomic_DNA"/>
</dbReference>
<comment type="caution">
    <text evidence="4">The sequence shown here is derived from an EMBL/GenBank/DDBJ whole genome shotgun (WGS) entry which is preliminary data.</text>
</comment>
<dbReference type="PANTHER" id="PTHR43277:SF4">
    <property type="entry name" value="ARGININE DECARBOXYLASE"/>
    <property type="match status" value="1"/>
</dbReference>
<proteinExistence type="predicted"/>
<name>A0ABR5AEM0_9BACL</name>
<keyword evidence="5" id="KW-1185">Reference proteome</keyword>
<reference evidence="4 5" key="1">
    <citation type="submission" date="2014-12" db="EMBL/GenBank/DDBJ databases">
        <title>Draft genome sequence of Paenibacillus kamchatkensis strain B-2647.</title>
        <authorList>
            <person name="Karlyshev A.V."/>
            <person name="Kudryashova E.B."/>
        </authorList>
    </citation>
    <scope>NUCLEOTIDE SEQUENCE [LARGE SCALE GENOMIC DNA]</scope>
    <source>
        <strain evidence="4 5">VKM B-2647</strain>
    </source>
</reference>
<keyword evidence="2" id="KW-0663">Pyridoxal phosphate</keyword>
<protein>
    <recommendedName>
        <fullName evidence="3">Orn/Lys/Arg decarboxylase C-terminal domain-containing protein</fullName>
    </recommendedName>
</protein>
<dbReference type="Gene3D" id="3.90.1150.150">
    <property type="match status" value="1"/>
</dbReference>
<evidence type="ECO:0000256" key="2">
    <source>
        <dbReference type="ARBA" id="ARBA00022898"/>
    </source>
</evidence>
<dbReference type="InterPro" id="IPR052357">
    <property type="entry name" value="Orn_Lys_Arg_decarboxylase-I"/>
</dbReference>
<dbReference type="InterPro" id="IPR008286">
    <property type="entry name" value="Prn/Lys/Arg_de-COase_C"/>
</dbReference>
<evidence type="ECO:0000313" key="5">
    <source>
        <dbReference type="Proteomes" id="UP000031967"/>
    </source>
</evidence>
<dbReference type="Gene3D" id="3.90.105.10">
    <property type="entry name" value="Molybdopterin biosynthesis moea protein, domain 2"/>
    <property type="match status" value="1"/>
</dbReference>